<reference evidence="2 3" key="1">
    <citation type="journal article" date="2020" name="Nature">
        <title>Six reference-quality genomes reveal evolution of bat adaptations.</title>
        <authorList>
            <person name="Jebb D."/>
            <person name="Huang Z."/>
            <person name="Pippel M."/>
            <person name="Hughes G.M."/>
            <person name="Lavrichenko K."/>
            <person name="Devanna P."/>
            <person name="Winkler S."/>
            <person name="Jermiin L.S."/>
            <person name="Skirmuntt E.C."/>
            <person name="Katzourakis A."/>
            <person name="Burkitt-Gray L."/>
            <person name="Ray D.A."/>
            <person name="Sullivan K.A.M."/>
            <person name="Roscito J.G."/>
            <person name="Kirilenko B.M."/>
            <person name="Davalos L.M."/>
            <person name="Corthals A.P."/>
            <person name="Power M.L."/>
            <person name="Jones G."/>
            <person name="Ransome R.D."/>
            <person name="Dechmann D.K.N."/>
            <person name="Locatelli A.G."/>
            <person name="Puechmaille S.J."/>
            <person name="Fedrigo O."/>
            <person name="Jarvis E.D."/>
            <person name="Hiller M."/>
            <person name="Vernes S.C."/>
            <person name="Myers E.W."/>
            <person name="Teeling E.C."/>
        </authorList>
    </citation>
    <scope>NUCLEOTIDE SEQUENCE [LARGE SCALE GENOMIC DNA]</scope>
    <source>
        <strain evidence="2">MMyoMyo1</strain>
        <tissue evidence="2">Flight muscle</tissue>
    </source>
</reference>
<dbReference type="EMBL" id="JABWUV010000048">
    <property type="protein sequence ID" value="KAF6268155.1"/>
    <property type="molecule type" value="Genomic_DNA"/>
</dbReference>
<keyword evidence="3" id="KW-1185">Reference proteome</keyword>
<organism evidence="2 3">
    <name type="scientific">Myotis myotis</name>
    <name type="common">Greater mouse-eared bat</name>
    <name type="synonym">Vespertilio myotis</name>
    <dbReference type="NCBI Taxonomy" id="51298"/>
    <lineage>
        <taxon>Eukaryota</taxon>
        <taxon>Metazoa</taxon>
        <taxon>Chordata</taxon>
        <taxon>Craniata</taxon>
        <taxon>Vertebrata</taxon>
        <taxon>Euteleostomi</taxon>
        <taxon>Mammalia</taxon>
        <taxon>Eutheria</taxon>
        <taxon>Laurasiatheria</taxon>
        <taxon>Chiroptera</taxon>
        <taxon>Yangochiroptera</taxon>
        <taxon>Vespertilionidae</taxon>
        <taxon>Myotis</taxon>
    </lineage>
</organism>
<sequence length="134" mass="13566">MIFLPAFWPEELSAWPPSCQGRRAAEANSGRGTRGGRGHRAGVALTAASGHTLHPGHRVPGPPAGLPCLPADPPTHRAPPCQSGSPELGSAAGCRGPSQASPELDLVLLGGASLTRTGLEPGGPSWASWANTVT</sequence>
<comment type="caution">
    <text evidence="2">The sequence shown here is derived from an EMBL/GenBank/DDBJ whole genome shotgun (WGS) entry which is preliminary data.</text>
</comment>
<dbReference type="AlphaFoldDB" id="A0A7J7QWQ0"/>
<accession>A0A7J7QWQ0</accession>
<feature type="region of interest" description="Disordered" evidence="1">
    <location>
        <begin position="19"/>
        <end position="39"/>
    </location>
</feature>
<evidence type="ECO:0000313" key="3">
    <source>
        <dbReference type="Proteomes" id="UP000527355"/>
    </source>
</evidence>
<name>A0A7J7QWQ0_MYOMY</name>
<protein>
    <submittedName>
        <fullName evidence="2">Uncharacterized protein</fullName>
    </submittedName>
</protein>
<evidence type="ECO:0000256" key="1">
    <source>
        <dbReference type="SAM" id="MobiDB-lite"/>
    </source>
</evidence>
<dbReference type="Proteomes" id="UP000527355">
    <property type="component" value="Unassembled WGS sequence"/>
</dbReference>
<gene>
    <name evidence="2" type="ORF">mMyoMyo1_011291</name>
</gene>
<evidence type="ECO:0000313" key="2">
    <source>
        <dbReference type="EMBL" id="KAF6268155.1"/>
    </source>
</evidence>
<feature type="region of interest" description="Disordered" evidence="1">
    <location>
        <begin position="51"/>
        <end position="99"/>
    </location>
</feature>
<feature type="compositionally biased region" description="Pro residues" evidence="1">
    <location>
        <begin position="60"/>
        <end position="77"/>
    </location>
</feature>
<proteinExistence type="predicted"/>